<organism evidence="7 8">
    <name type="scientific">Brevibacillus fulvus</name>
    <dbReference type="NCBI Taxonomy" id="1125967"/>
    <lineage>
        <taxon>Bacteria</taxon>
        <taxon>Bacillati</taxon>
        <taxon>Bacillota</taxon>
        <taxon>Bacilli</taxon>
        <taxon>Bacillales</taxon>
        <taxon>Paenibacillaceae</taxon>
        <taxon>Brevibacillus</taxon>
    </lineage>
</organism>
<dbReference type="GO" id="GO:0016491">
    <property type="term" value="F:oxidoreductase activity"/>
    <property type="evidence" value="ECO:0007669"/>
    <property type="project" value="UniProtKB-KW"/>
</dbReference>
<dbReference type="InterPro" id="IPR011032">
    <property type="entry name" value="GroES-like_sf"/>
</dbReference>
<protein>
    <submittedName>
        <fullName evidence="7">2-desacetyl-2-hydroxyethyl bacteriochlorophyllide A dehydrogenase</fullName>
    </submittedName>
</protein>
<evidence type="ECO:0000256" key="2">
    <source>
        <dbReference type="ARBA" id="ARBA00022833"/>
    </source>
</evidence>
<feature type="domain" description="Alcohol dehydrogenase-like C-terminal" evidence="5">
    <location>
        <begin position="171"/>
        <end position="298"/>
    </location>
</feature>
<dbReference type="Gene3D" id="3.90.180.10">
    <property type="entry name" value="Medium-chain alcohol dehydrogenases, catalytic domain"/>
    <property type="match status" value="1"/>
</dbReference>
<evidence type="ECO:0000313" key="7">
    <source>
        <dbReference type="EMBL" id="MBM7591347.1"/>
    </source>
</evidence>
<proteinExistence type="inferred from homology"/>
<keyword evidence="1 4" id="KW-0479">Metal-binding</keyword>
<evidence type="ECO:0000256" key="1">
    <source>
        <dbReference type="ARBA" id="ARBA00022723"/>
    </source>
</evidence>
<dbReference type="PANTHER" id="PTHR43401">
    <property type="entry name" value="L-THREONINE 3-DEHYDROGENASE"/>
    <property type="match status" value="1"/>
</dbReference>
<sequence>MKTIVCSEPGKMALIDTEAPAAPAAHEVLLNIKRIGICGTDIHAFGGNQPFFAYPRVLGHELSGEVVQIGAEVTNVKAGDRVAVIPYMHCGICLPCRSGKTNCCTRMRVLGVHIDGGMRESIVVPASHVLPVPQLSWEEAAIVEPLSIGAHAVRRAGIQAGETILMIGAGPIGLGVARFAKLQGAKVIAMDMDEQRLAFCQKWTGCDEIVLASDRPKERILERNGQELPSVVFDATGNKHSMTGAFDYVAHGGTLVYVGLVKDQITFSDPDFHAKELTLMGSRNATQEDFQYVISCLNEGKIDSAAYISEMIPFERFAKEHVDLLKPNRGVIKSMITLEE</sequence>
<dbReference type="PROSITE" id="PS00059">
    <property type="entry name" value="ADH_ZINC"/>
    <property type="match status" value="1"/>
</dbReference>
<dbReference type="RefSeq" id="WP_204519059.1">
    <property type="nucleotide sequence ID" value="NZ_BAABIN010000003.1"/>
</dbReference>
<evidence type="ECO:0000313" key="8">
    <source>
        <dbReference type="Proteomes" id="UP000717624"/>
    </source>
</evidence>
<comment type="caution">
    <text evidence="7">The sequence shown here is derived from an EMBL/GenBank/DDBJ whole genome shotgun (WGS) entry which is preliminary data.</text>
</comment>
<dbReference type="Proteomes" id="UP000717624">
    <property type="component" value="Unassembled WGS sequence"/>
</dbReference>
<dbReference type="InterPro" id="IPR013154">
    <property type="entry name" value="ADH-like_N"/>
</dbReference>
<name>A0A939BT19_9BACL</name>
<dbReference type="CDD" id="cd08261">
    <property type="entry name" value="Zn_ADH7"/>
    <property type="match status" value="1"/>
</dbReference>
<feature type="domain" description="Alcohol dehydrogenase-like N-terminal" evidence="6">
    <location>
        <begin position="25"/>
        <end position="134"/>
    </location>
</feature>
<dbReference type="Pfam" id="PF00107">
    <property type="entry name" value="ADH_zinc_N"/>
    <property type="match status" value="1"/>
</dbReference>
<evidence type="ECO:0000256" key="4">
    <source>
        <dbReference type="RuleBase" id="RU361277"/>
    </source>
</evidence>
<dbReference type="InterPro" id="IPR036291">
    <property type="entry name" value="NAD(P)-bd_dom_sf"/>
</dbReference>
<dbReference type="SUPFAM" id="SSF51735">
    <property type="entry name" value="NAD(P)-binding Rossmann-fold domains"/>
    <property type="match status" value="1"/>
</dbReference>
<dbReference type="SUPFAM" id="SSF50129">
    <property type="entry name" value="GroES-like"/>
    <property type="match status" value="1"/>
</dbReference>
<dbReference type="PANTHER" id="PTHR43401:SF3">
    <property type="entry name" value="L-GALACTONATE-5-DEHYDROGENASE"/>
    <property type="match status" value="1"/>
</dbReference>
<dbReference type="AlphaFoldDB" id="A0A939BT19"/>
<gene>
    <name evidence="7" type="ORF">JOD01_002986</name>
</gene>
<accession>A0A939BT19</accession>
<keyword evidence="8" id="KW-1185">Reference proteome</keyword>
<dbReference type="EMBL" id="JAFBEB010000011">
    <property type="protein sequence ID" value="MBM7591347.1"/>
    <property type="molecule type" value="Genomic_DNA"/>
</dbReference>
<keyword evidence="2 4" id="KW-0862">Zinc</keyword>
<comment type="cofactor">
    <cofactor evidence="4">
        <name>Zn(2+)</name>
        <dbReference type="ChEBI" id="CHEBI:29105"/>
    </cofactor>
</comment>
<evidence type="ECO:0000259" key="6">
    <source>
        <dbReference type="Pfam" id="PF08240"/>
    </source>
</evidence>
<dbReference type="Pfam" id="PF08240">
    <property type="entry name" value="ADH_N"/>
    <property type="match status" value="1"/>
</dbReference>
<evidence type="ECO:0000256" key="3">
    <source>
        <dbReference type="ARBA" id="ARBA00023002"/>
    </source>
</evidence>
<dbReference type="InterPro" id="IPR002328">
    <property type="entry name" value="ADH_Zn_CS"/>
</dbReference>
<comment type="similarity">
    <text evidence="4">Belongs to the zinc-containing alcohol dehydrogenase family.</text>
</comment>
<dbReference type="InterPro" id="IPR013149">
    <property type="entry name" value="ADH-like_C"/>
</dbReference>
<dbReference type="GO" id="GO:0008270">
    <property type="term" value="F:zinc ion binding"/>
    <property type="evidence" value="ECO:0007669"/>
    <property type="project" value="InterPro"/>
</dbReference>
<keyword evidence="3" id="KW-0560">Oxidoreductase</keyword>
<dbReference type="Gene3D" id="3.40.50.720">
    <property type="entry name" value="NAD(P)-binding Rossmann-like Domain"/>
    <property type="match status" value="1"/>
</dbReference>
<evidence type="ECO:0000259" key="5">
    <source>
        <dbReference type="Pfam" id="PF00107"/>
    </source>
</evidence>
<reference evidence="7" key="1">
    <citation type="submission" date="2021-01" db="EMBL/GenBank/DDBJ databases">
        <title>Genomic Encyclopedia of Type Strains, Phase IV (KMG-IV): sequencing the most valuable type-strain genomes for metagenomic binning, comparative biology and taxonomic classification.</title>
        <authorList>
            <person name="Goeker M."/>
        </authorList>
    </citation>
    <scope>NUCLEOTIDE SEQUENCE</scope>
    <source>
        <strain evidence="7">DSM 25523</strain>
    </source>
</reference>
<dbReference type="InterPro" id="IPR050129">
    <property type="entry name" value="Zn_alcohol_dh"/>
</dbReference>